<accession>A0ACC0IHW5</accession>
<dbReference type="EMBL" id="CM045760">
    <property type="protein sequence ID" value="KAI8024968.1"/>
    <property type="molecule type" value="Genomic_DNA"/>
</dbReference>
<sequence length="107" mass="11931">MDDELSNGNHQRWQPLASITNQYRQPPPLNSSKVVTTAVRPWPTSLFTMVVEGVDGGMYGCGREKMVVVEGWGGDEGEGKGWGRIVVEGWRTVMRVADMDLGERGWH</sequence>
<gene>
    <name evidence="1" type="ORF">LOK49_LG02G03226</name>
</gene>
<name>A0ACC0IHW5_9ERIC</name>
<proteinExistence type="predicted"/>
<comment type="caution">
    <text evidence="1">The sequence shown here is derived from an EMBL/GenBank/DDBJ whole genome shotgun (WGS) entry which is preliminary data.</text>
</comment>
<organism evidence="1 2">
    <name type="scientific">Camellia lanceoleosa</name>
    <dbReference type="NCBI Taxonomy" id="1840588"/>
    <lineage>
        <taxon>Eukaryota</taxon>
        <taxon>Viridiplantae</taxon>
        <taxon>Streptophyta</taxon>
        <taxon>Embryophyta</taxon>
        <taxon>Tracheophyta</taxon>
        <taxon>Spermatophyta</taxon>
        <taxon>Magnoliopsida</taxon>
        <taxon>eudicotyledons</taxon>
        <taxon>Gunneridae</taxon>
        <taxon>Pentapetalae</taxon>
        <taxon>asterids</taxon>
        <taxon>Ericales</taxon>
        <taxon>Theaceae</taxon>
        <taxon>Camellia</taxon>
    </lineage>
</organism>
<protein>
    <submittedName>
        <fullName evidence="1">Uncharacterized protein</fullName>
    </submittedName>
</protein>
<reference evidence="1 2" key="1">
    <citation type="journal article" date="2022" name="Plant J.">
        <title>Chromosome-level genome of Camellia lanceoleosa provides a valuable resource for understanding genome evolution and self-incompatibility.</title>
        <authorList>
            <person name="Gong W."/>
            <person name="Xiao S."/>
            <person name="Wang L."/>
            <person name="Liao Z."/>
            <person name="Chang Y."/>
            <person name="Mo W."/>
            <person name="Hu G."/>
            <person name="Li W."/>
            <person name="Zhao G."/>
            <person name="Zhu H."/>
            <person name="Hu X."/>
            <person name="Ji K."/>
            <person name="Xiang X."/>
            <person name="Song Q."/>
            <person name="Yuan D."/>
            <person name="Jin S."/>
            <person name="Zhang L."/>
        </authorList>
    </citation>
    <scope>NUCLEOTIDE SEQUENCE [LARGE SCALE GENOMIC DNA]</scope>
    <source>
        <strain evidence="1">SQ_2022a</strain>
    </source>
</reference>
<evidence type="ECO:0000313" key="2">
    <source>
        <dbReference type="Proteomes" id="UP001060215"/>
    </source>
</evidence>
<keyword evidence="2" id="KW-1185">Reference proteome</keyword>
<evidence type="ECO:0000313" key="1">
    <source>
        <dbReference type="EMBL" id="KAI8024968.1"/>
    </source>
</evidence>
<dbReference type="Proteomes" id="UP001060215">
    <property type="component" value="Chromosome 3"/>
</dbReference>